<dbReference type="InterPro" id="IPR000182">
    <property type="entry name" value="GNAT_dom"/>
</dbReference>
<dbReference type="Proteomes" id="UP001305702">
    <property type="component" value="Chromosome"/>
</dbReference>
<dbReference type="EMBL" id="CP130318">
    <property type="protein sequence ID" value="WNQ13157.1"/>
    <property type="molecule type" value="Genomic_DNA"/>
</dbReference>
<dbReference type="PROSITE" id="PS51186">
    <property type="entry name" value="GNAT"/>
    <property type="match status" value="1"/>
</dbReference>
<dbReference type="GO" id="GO:0016747">
    <property type="term" value="F:acyltransferase activity, transferring groups other than amino-acyl groups"/>
    <property type="evidence" value="ECO:0007669"/>
    <property type="project" value="InterPro"/>
</dbReference>
<organism evidence="2 3">
    <name type="scientific">Paenibacillus aurantius</name>
    <dbReference type="NCBI Taxonomy" id="2918900"/>
    <lineage>
        <taxon>Bacteria</taxon>
        <taxon>Bacillati</taxon>
        <taxon>Bacillota</taxon>
        <taxon>Bacilli</taxon>
        <taxon>Bacillales</taxon>
        <taxon>Paenibacillaceae</taxon>
        <taxon>Paenibacillus</taxon>
    </lineage>
</organism>
<sequence length="165" mass="19147">MIRRIQAAPEDAPFLYQLYASTRSDEMTAWGWGKEQAEAFLAMQYTFQRRSYEQQFPQAEHSILYSNHERIGQVLIWRDSDQWILVDLSLLPECRGQGIGSELIRKLQSMAAKAGVPLRLSVQIDNPAVRLYVRLHFRVIEQGDVYHRMEWHPEQAVTAGREGVT</sequence>
<dbReference type="KEGG" id="paun:MJA45_09075"/>
<reference evidence="2 3" key="1">
    <citation type="submission" date="2022-02" db="EMBL/GenBank/DDBJ databases">
        <title>Paenibacillus sp. MBLB1776 Whole Genome Shotgun Sequencing.</title>
        <authorList>
            <person name="Hwang C.Y."/>
            <person name="Cho E.-S."/>
            <person name="Seo M.-J."/>
        </authorList>
    </citation>
    <scope>NUCLEOTIDE SEQUENCE [LARGE SCALE GENOMIC DNA]</scope>
    <source>
        <strain evidence="2 3">MBLB1776</strain>
    </source>
</reference>
<dbReference type="Gene3D" id="3.40.630.30">
    <property type="match status" value="1"/>
</dbReference>
<dbReference type="AlphaFoldDB" id="A0AA96LKP1"/>
<dbReference type="Pfam" id="PF00583">
    <property type="entry name" value="Acetyltransf_1"/>
    <property type="match status" value="1"/>
</dbReference>
<feature type="domain" description="N-acetyltransferase" evidence="1">
    <location>
        <begin position="1"/>
        <end position="154"/>
    </location>
</feature>
<gene>
    <name evidence="2" type="ORF">MJA45_09075</name>
</gene>
<dbReference type="SUPFAM" id="SSF55729">
    <property type="entry name" value="Acyl-CoA N-acyltransferases (Nat)"/>
    <property type="match status" value="1"/>
</dbReference>
<dbReference type="RefSeq" id="WP_315606937.1">
    <property type="nucleotide sequence ID" value="NZ_CP130318.1"/>
</dbReference>
<dbReference type="CDD" id="cd04301">
    <property type="entry name" value="NAT_SF"/>
    <property type="match status" value="1"/>
</dbReference>
<name>A0AA96LKP1_9BACL</name>
<protein>
    <submittedName>
        <fullName evidence="2">GNAT family N-acetyltransferase</fullName>
    </submittedName>
</protein>
<evidence type="ECO:0000313" key="2">
    <source>
        <dbReference type="EMBL" id="WNQ13157.1"/>
    </source>
</evidence>
<evidence type="ECO:0000313" key="3">
    <source>
        <dbReference type="Proteomes" id="UP001305702"/>
    </source>
</evidence>
<evidence type="ECO:0000259" key="1">
    <source>
        <dbReference type="PROSITE" id="PS51186"/>
    </source>
</evidence>
<accession>A0AA96LKP1</accession>
<dbReference type="InterPro" id="IPR016181">
    <property type="entry name" value="Acyl_CoA_acyltransferase"/>
</dbReference>
<proteinExistence type="predicted"/>
<keyword evidence="3" id="KW-1185">Reference proteome</keyword>